<feature type="region of interest" description="Disordered" evidence="2">
    <location>
        <begin position="44"/>
        <end position="67"/>
    </location>
</feature>
<keyword evidence="4" id="KW-0282">Flagellum</keyword>
<dbReference type="RefSeq" id="WP_052379342.1">
    <property type="nucleotide sequence ID" value="NZ_BBIO01000008.1"/>
</dbReference>
<dbReference type="AlphaFoldDB" id="A0A081BB33"/>
<evidence type="ECO:0000256" key="1">
    <source>
        <dbReference type="SAM" id="Coils"/>
    </source>
</evidence>
<dbReference type="eggNOG" id="COG3334">
    <property type="taxonomic scope" value="Bacteria"/>
</dbReference>
<organism evidence="4 5">
    <name type="scientific">Tepidicaulis marinus</name>
    <dbReference type="NCBI Taxonomy" id="1333998"/>
    <lineage>
        <taxon>Bacteria</taxon>
        <taxon>Pseudomonadati</taxon>
        <taxon>Pseudomonadota</taxon>
        <taxon>Alphaproteobacteria</taxon>
        <taxon>Hyphomicrobiales</taxon>
        <taxon>Parvibaculaceae</taxon>
        <taxon>Tepidicaulis</taxon>
    </lineage>
</organism>
<evidence type="ECO:0000313" key="4">
    <source>
        <dbReference type="EMBL" id="GAK45251.1"/>
    </source>
</evidence>
<feature type="signal peptide" evidence="3">
    <location>
        <begin position="1"/>
        <end position="19"/>
    </location>
</feature>
<dbReference type="Proteomes" id="UP000028702">
    <property type="component" value="Unassembled WGS sequence"/>
</dbReference>
<protein>
    <submittedName>
        <fullName evidence="4">Flagellar motor switch protein</fullName>
    </submittedName>
</protein>
<evidence type="ECO:0000256" key="3">
    <source>
        <dbReference type="SAM" id="SignalP"/>
    </source>
</evidence>
<keyword evidence="4" id="KW-0969">Cilium</keyword>
<evidence type="ECO:0000256" key="2">
    <source>
        <dbReference type="SAM" id="MobiDB-lite"/>
    </source>
</evidence>
<comment type="caution">
    <text evidence="4">The sequence shown here is derived from an EMBL/GenBank/DDBJ whole genome shotgun (WGS) entry which is preliminary data.</text>
</comment>
<evidence type="ECO:0000313" key="5">
    <source>
        <dbReference type="Proteomes" id="UP000028702"/>
    </source>
</evidence>
<keyword evidence="1" id="KW-0175">Coiled coil</keyword>
<name>A0A081BB33_9HYPH</name>
<keyword evidence="4" id="KW-0966">Cell projection</keyword>
<feature type="coiled-coil region" evidence="1">
    <location>
        <begin position="107"/>
        <end position="156"/>
    </location>
</feature>
<accession>A0A081BB33</accession>
<sequence length="218" mass="23515">MRILPIALAAAFLALPMQMEIVVQESAAMAKGVGAAGFGDHPRPWADDLLNGAREKSPPAARHAEETVKPEQLEEAAAGPGAHENAILPSMEQENCQLSDAALTARLARLKAAERRLQKQLAGLTALQGAIEALLVQQTEAEKQDLQQLVNLYRNMKPIEAAGILGDMELPIVVSVVLAMKEREAAPILAQMPKAAAQDVTREIARRRSLERLDVSQL</sequence>
<keyword evidence="3" id="KW-0732">Signal</keyword>
<keyword evidence="5" id="KW-1185">Reference proteome</keyword>
<feature type="compositionally biased region" description="Basic and acidic residues" evidence="2">
    <location>
        <begin position="53"/>
        <end position="67"/>
    </location>
</feature>
<dbReference type="SUPFAM" id="SSF158791">
    <property type="entry name" value="MgtE N-terminal domain-like"/>
    <property type="match status" value="1"/>
</dbReference>
<reference evidence="4 5" key="1">
    <citation type="submission" date="2014-07" db="EMBL/GenBank/DDBJ databases">
        <title>Tepidicaulis marinum gen. nov., sp. nov., a novel marine bacterium denitrifying nitrate to nitrous oxide strictly under microaerobic conditions.</title>
        <authorList>
            <person name="Takeuchi M."/>
            <person name="Yamagishi T."/>
            <person name="Kamagata Y."/>
            <person name="Oshima K."/>
            <person name="Hattori M."/>
            <person name="Katayama T."/>
            <person name="Hanada S."/>
            <person name="Tamaki H."/>
            <person name="Marumo K."/>
            <person name="Maeda H."/>
            <person name="Nedachi M."/>
            <person name="Iwasaki W."/>
            <person name="Suwa Y."/>
            <person name="Sakata S."/>
        </authorList>
    </citation>
    <scope>NUCLEOTIDE SEQUENCE [LARGE SCALE GENOMIC DNA]</scope>
    <source>
        <strain evidence="4 5">MA2</strain>
    </source>
</reference>
<feature type="chain" id="PRO_5001754930" evidence="3">
    <location>
        <begin position="20"/>
        <end position="218"/>
    </location>
</feature>
<proteinExistence type="predicted"/>
<gene>
    <name evidence="4" type="ORF">M2A_1750</name>
</gene>
<dbReference type="STRING" id="1333998.M2A_1750"/>
<dbReference type="EMBL" id="BBIO01000008">
    <property type="protein sequence ID" value="GAK45251.1"/>
    <property type="molecule type" value="Genomic_DNA"/>
</dbReference>